<dbReference type="Pfam" id="PF13361">
    <property type="entry name" value="UvrD_C"/>
    <property type="match status" value="1"/>
</dbReference>
<evidence type="ECO:0000259" key="10">
    <source>
        <dbReference type="PROSITE" id="PS51198"/>
    </source>
</evidence>
<feature type="binding site" evidence="9">
    <location>
        <begin position="11"/>
        <end position="18"/>
    </location>
    <ligand>
        <name>ATP</name>
        <dbReference type="ChEBI" id="CHEBI:30616"/>
    </ligand>
</feature>
<dbReference type="PANTHER" id="PTHR11070:SF67">
    <property type="entry name" value="DNA 3'-5' HELICASE"/>
    <property type="match status" value="1"/>
</dbReference>
<evidence type="ECO:0000256" key="6">
    <source>
        <dbReference type="ARBA" id="ARBA00034617"/>
    </source>
</evidence>
<dbReference type="SUPFAM" id="SSF52540">
    <property type="entry name" value="P-loop containing nucleoside triphosphate hydrolases"/>
    <property type="match status" value="1"/>
</dbReference>
<evidence type="ECO:0000256" key="9">
    <source>
        <dbReference type="PROSITE-ProRule" id="PRU00560"/>
    </source>
</evidence>
<reference evidence="12 13" key="1">
    <citation type="submission" date="2017-06" db="EMBL/GenBank/DDBJ databases">
        <title>Genome sequencing of Fusobacterium nucleatum subsp. polymorphum KCOM 1275 (=ChDC F310).</title>
        <authorList>
            <person name="Kook J.-K."/>
            <person name="Park S.-N."/>
            <person name="Lim Y.K."/>
            <person name="Roh H."/>
        </authorList>
    </citation>
    <scope>NUCLEOTIDE SEQUENCE [LARGE SCALE GENOMIC DNA]</scope>
    <source>
        <strain evidence="12 13">KCOM 1275</strain>
    </source>
</reference>
<evidence type="ECO:0000313" key="13">
    <source>
        <dbReference type="Proteomes" id="UP000197638"/>
    </source>
</evidence>
<comment type="catalytic activity">
    <reaction evidence="8">
        <text>ATP + H2O = ADP + phosphate + H(+)</text>
        <dbReference type="Rhea" id="RHEA:13065"/>
        <dbReference type="ChEBI" id="CHEBI:15377"/>
        <dbReference type="ChEBI" id="CHEBI:15378"/>
        <dbReference type="ChEBI" id="CHEBI:30616"/>
        <dbReference type="ChEBI" id="CHEBI:43474"/>
        <dbReference type="ChEBI" id="CHEBI:456216"/>
        <dbReference type="EC" id="5.6.2.4"/>
    </reaction>
</comment>
<sequence>MNKIKNLVLKASAGTGKTYRLSLEYIIALCKKGDIEAIDYKNILVMTFTRKATAEIKEGILNKFSEFMEIYEISKNSELPIIEAISNSKLIDDKKKNNYLNLIESIKNIEPNLVIDNNLLENLSKVHKEIIKNKEKLKIYTIDAFFNIIFKNIVTNLMKIKSYTMLDEEDNFIYYKKVLENIFNNEKLFNDFKNFFTENSEKNIDNYISIIQRLISSRWKYILSLNDNSSLAKKEKFNITKSSIEILREIFSYIENDCKKDLDDVLKTDYKKYIGKTEETQKEFLFKDFKLLFKGGTTGLIYNGNKLKKASDAEYKEYINARHEELREILSKEIFNEVLIPYEEKIFELSSEIYNLYDSFKIRDKKFTFSDIAIYTYMAIFNKNNALRDENGLTDIFFETLDMNIEAIFIDEFQDTSILQWKILYEFTKKAKTVICVGDEKQSIYGWRDGEKRLFENLETILEAKKDSLDKSYRSDRNIVSYCNQFFKAIEKIEDWKFPTSEVNSKNDGYVKAICIKDLQDKIEDEEEKKAININSVLLKELKNFAPYDNVAIIARTNAKLSEIANLLEDEKIPYILNNEKDISEYSGIFECFELLKYLVYENELALFNFISSPLSNFGTDEIEILLKNKKELFSYINFSQDNDFINSLDKKILKFLEKIVFLKKNYKNFTVQDLIFEIIKKFQFIDYFNKDNEVKNIYDFYLLTNYYSSILELLNDYKENKLSLSDTNAEKKGVELVTIHKSKGLEFETTFVIKNSKKSKTDDIDFLFEMNDHYDKTVFSLFCKKGYKAILETCFEERIENYDKKIKEEEINNFYVALTRPKNNLIVIYEDRLFEEKSLNEINLEDISFEKSVINDFFDCKIGELSFSEKNSNNEDTAKENLESDLFNSQSYFSSSIYENEEESEKIDINDSKFLLETEEKRMIGILVHYFFENLKYGTDEEVEFSKTLCYKKYLSYFGEEKLNKILSKENIGIFLTKDKEIFSKKWDYIYSEYILYDYEEKKEYRIDRLMIKDNGDGTGEIYIVDFKTGGKDESQLKTYKEVLKKNFEELQNYNIRTKFLEFDI</sequence>
<dbReference type="GO" id="GO:0005829">
    <property type="term" value="C:cytosol"/>
    <property type="evidence" value="ECO:0007669"/>
    <property type="project" value="TreeGrafter"/>
</dbReference>
<keyword evidence="3 9" id="KW-0347">Helicase</keyword>
<dbReference type="InterPro" id="IPR014017">
    <property type="entry name" value="DNA_helicase_UvrD-like_C"/>
</dbReference>
<dbReference type="InterPro" id="IPR014016">
    <property type="entry name" value="UvrD-like_ATP-bd"/>
</dbReference>
<evidence type="ECO:0000313" key="12">
    <source>
        <dbReference type="EMBL" id="ASG27696.1"/>
    </source>
</evidence>
<dbReference type="GO" id="GO:0043138">
    <property type="term" value="F:3'-5' DNA helicase activity"/>
    <property type="evidence" value="ECO:0007669"/>
    <property type="project" value="UniProtKB-EC"/>
</dbReference>
<dbReference type="FunFam" id="3.40.50.300:FF:004637">
    <property type="entry name" value="DNA helicase"/>
    <property type="match status" value="1"/>
</dbReference>
<accession>A0A241PYW9</accession>
<dbReference type="Proteomes" id="UP000197638">
    <property type="component" value="Chromosome"/>
</dbReference>
<dbReference type="InterPro" id="IPR027417">
    <property type="entry name" value="P-loop_NTPase"/>
</dbReference>
<dbReference type="PANTHER" id="PTHR11070">
    <property type="entry name" value="UVRD / RECB / PCRA DNA HELICASE FAMILY MEMBER"/>
    <property type="match status" value="1"/>
</dbReference>
<dbReference type="RefSeq" id="WP_088764700.1">
    <property type="nucleotide sequence ID" value="NZ_CP022123.1"/>
</dbReference>
<evidence type="ECO:0000256" key="8">
    <source>
        <dbReference type="ARBA" id="ARBA00048988"/>
    </source>
</evidence>
<comment type="catalytic activity">
    <reaction evidence="6">
        <text>Couples ATP hydrolysis with the unwinding of duplex DNA by translocating in the 3'-5' direction.</text>
        <dbReference type="EC" id="5.6.2.4"/>
    </reaction>
</comment>
<protein>
    <recommendedName>
        <fullName evidence="7">DNA 3'-5' helicase</fullName>
        <ecNumber evidence="7">5.6.2.4</ecNumber>
    </recommendedName>
</protein>
<gene>
    <name evidence="12" type="ORF">CBG61_01255</name>
</gene>
<dbReference type="InterPro" id="IPR000212">
    <property type="entry name" value="DNA_helicase_UvrD/REP"/>
</dbReference>
<dbReference type="PROSITE" id="PS51217">
    <property type="entry name" value="UVRD_HELICASE_CTER"/>
    <property type="match status" value="1"/>
</dbReference>
<dbReference type="GO" id="GO:0003677">
    <property type="term" value="F:DNA binding"/>
    <property type="evidence" value="ECO:0007669"/>
    <property type="project" value="InterPro"/>
</dbReference>
<keyword evidence="5" id="KW-0413">Isomerase</keyword>
<dbReference type="GO" id="GO:0005524">
    <property type="term" value="F:ATP binding"/>
    <property type="evidence" value="ECO:0007669"/>
    <property type="project" value="UniProtKB-UniRule"/>
</dbReference>
<dbReference type="EMBL" id="CP022123">
    <property type="protein sequence ID" value="ASG27696.1"/>
    <property type="molecule type" value="Genomic_DNA"/>
</dbReference>
<dbReference type="Pfam" id="PF00580">
    <property type="entry name" value="UvrD-helicase"/>
    <property type="match status" value="1"/>
</dbReference>
<dbReference type="Gene3D" id="3.40.50.300">
    <property type="entry name" value="P-loop containing nucleotide triphosphate hydrolases"/>
    <property type="match status" value="3"/>
</dbReference>
<name>A0A241PYW9_FUSNP</name>
<dbReference type="Gene3D" id="1.10.486.10">
    <property type="entry name" value="PCRA, domain 4"/>
    <property type="match status" value="1"/>
</dbReference>
<dbReference type="GO" id="GO:0000725">
    <property type="term" value="P:recombinational repair"/>
    <property type="evidence" value="ECO:0007669"/>
    <property type="project" value="TreeGrafter"/>
</dbReference>
<dbReference type="PROSITE" id="PS51198">
    <property type="entry name" value="UVRD_HELICASE_ATP_BIND"/>
    <property type="match status" value="1"/>
</dbReference>
<keyword evidence="4 9" id="KW-0067">ATP-binding</keyword>
<proteinExistence type="predicted"/>
<dbReference type="AlphaFoldDB" id="A0A241PYW9"/>
<dbReference type="EC" id="5.6.2.4" evidence="7"/>
<organism evidence="12 13">
    <name type="scientific">Fusobacterium nucleatum subsp. polymorphum</name>
    <name type="common">Fusobacterium polymorphum</name>
    <dbReference type="NCBI Taxonomy" id="76857"/>
    <lineage>
        <taxon>Bacteria</taxon>
        <taxon>Fusobacteriati</taxon>
        <taxon>Fusobacteriota</taxon>
        <taxon>Fusobacteriia</taxon>
        <taxon>Fusobacteriales</taxon>
        <taxon>Fusobacteriaceae</taxon>
        <taxon>Fusobacterium</taxon>
    </lineage>
</organism>
<evidence type="ECO:0000256" key="7">
    <source>
        <dbReference type="ARBA" id="ARBA00034808"/>
    </source>
</evidence>
<evidence type="ECO:0000256" key="4">
    <source>
        <dbReference type="ARBA" id="ARBA00022840"/>
    </source>
</evidence>
<keyword evidence="1 9" id="KW-0547">Nucleotide-binding</keyword>
<evidence type="ECO:0000256" key="1">
    <source>
        <dbReference type="ARBA" id="ARBA00022741"/>
    </source>
</evidence>
<evidence type="ECO:0000256" key="3">
    <source>
        <dbReference type="ARBA" id="ARBA00022806"/>
    </source>
</evidence>
<feature type="domain" description="UvrD-like helicase C-terminal" evidence="11">
    <location>
        <begin position="477"/>
        <end position="745"/>
    </location>
</feature>
<evidence type="ECO:0000259" key="11">
    <source>
        <dbReference type="PROSITE" id="PS51217"/>
    </source>
</evidence>
<evidence type="ECO:0000256" key="5">
    <source>
        <dbReference type="ARBA" id="ARBA00023235"/>
    </source>
</evidence>
<feature type="domain" description="UvrD-like helicase ATP-binding" evidence="10">
    <location>
        <begin position="1"/>
        <end position="476"/>
    </location>
</feature>
<evidence type="ECO:0000256" key="2">
    <source>
        <dbReference type="ARBA" id="ARBA00022801"/>
    </source>
</evidence>
<dbReference type="GO" id="GO:0016887">
    <property type="term" value="F:ATP hydrolysis activity"/>
    <property type="evidence" value="ECO:0007669"/>
    <property type="project" value="RHEA"/>
</dbReference>
<keyword evidence="2 9" id="KW-0378">Hydrolase</keyword>